<organism evidence="1 2">
    <name type="scientific">Candidatus Nomurabacteria bacterium RIFCSPHIGHO2_01_FULL_42_16</name>
    <dbReference type="NCBI Taxonomy" id="1801743"/>
    <lineage>
        <taxon>Bacteria</taxon>
        <taxon>Candidatus Nomuraibacteriota</taxon>
    </lineage>
</organism>
<accession>A0A1F6VLD1</accession>
<protein>
    <recommendedName>
        <fullName evidence="3">Translation elongation factor-like protein</fullName>
    </recommendedName>
</protein>
<evidence type="ECO:0000313" key="2">
    <source>
        <dbReference type="Proteomes" id="UP000178059"/>
    </source>
</evidence>
<dbReference type="Proteomes" id="UP000178059">
    <property type="component" value="Unassembled WGS sequence"/>
</dbReference>
<gene>
    <name evidence="1" type="ORF">A2824_00130</name>
</gene>
<dbReference type="STRING" id="1801743.A2824_00130"/>
<evidence type="ECO:0000313" key="1">
    <source>
        <dbReference type="EMBL" id="OGI70444.1"/>
    </source>
</evidence>
<dbReference type="SUPFAM" id="SSF50447">
    <property type="entry name" value="Translation proteins"/>
    <property type="match status" value="1"/>
</dbReference>
<dbReference type="EMBL" id="MFTT01000007">
    <property type="protein sequence ID" value="OGI70444.1"/>
    <property type="molecule type" value="Genomic_DNA"/>
</dbReference>
<sequence>MAKKTKEIGKVVHWYDKIGVAVIKLSGSLKQGDKIKIKRGDEEFEDTVSSMQLEHEAVKAGKKGQEVAVKLSQTAKEGAIVSPAE</sequence>
<dbReference type="Gene3D" id="2.40.30.10">
    <property type="entry name" value="Translation factors"/>
    <property type="match status" value="1"/>
</dbReference>
<dbReference type="InterPro" id="IPR009000">
    <property type="entry name" value="Transl_B-barrel_sf"/>
</dbReference>
<dbReference type="AlphaFoldDB" id="A0A1F6VLD1"/>
<name>A0A1F6VLD1_9BACT</name>
<proteinExistence type="predicted"/>
<comment type="caution">
    <text evidence="1">The sequence shown here is derived from an EMBL/GenBank/DDBJ whole genome shotgun (WGS) entry which is preliminary data.</text>
</comment>
<evidence type="ECO:0008006" key="3">
    <source>
        <dbReference type="Google" id="ProtNLM"/>
    </source>
</evidence>
<reference evidence="1 2" key="1">
    <citation type="journal article" date="2016" name="Nat. Commun.">
        <title>Thousands of microbial genomes shed light on interconnected biogeochemical processes in an aquifer system.</title>
        <authorList>
            <person name="Anantharaman K."/>
            <person name="Brown C.T."/>
            <person name="Hug L.A."/>
            <person name="Sharon I."/>
            <person name="Castelle C.J."/>
            <person name="Probst A.J."/>
            <person name="Thomas B.C."/>
            <person name="Singh A."/>
            <person name="Wilkins M.J."/>
            <person name="Karaoz U."/>
            <person name="Brodie E.L."/>
            <person name="Williams K.H."/>
            <person name="Hubbard S.S."/>
            <person name="Banfield J.F."/>
        </authorList>
    </citation>
    <scope>NUCLEOTIDE SEQUENCE [LARGE SCALE GENOMIC DNA]</scope>
</reference>